<keyword evidence="8" id="KW-1185">Reference proteome</keyword>
<evidence type="ECO:0000256" key="5">
    <source>
        <dbReference type="RuleBase" id="RU362024"/>
    </source>
</evidence>
<dbReference type="CDD" id="cd18093">
    <property type="entry name" value="SpoU-like_TrmJ"/>
    <property type="match status" value="1"/>
</dbReference>
<keyword evidence="2 5" id="KW-0489">Methyltransferase</keyword>
<organism evidence="7 8">
    <name type="scientific">Desulforhabdus amnigena</name>
    <dbReference type="NCBI Taxonomy" id="40218"/>
    <lineage>
        <taxon>Bacteria</taxon>
        <taxon>Pseudomonadati</taxon>
        <taxon>Thermodesulfobacteriota</taxon>
        <taxon>Syntrophobacteria</taxon>
        <taxon>Syntrophobacterales</taxon>
        <taxon>Syntrophobacteraceae</taxon>
        <taxon>Desulforhabdus</taxon>
    </lineage>
</organism>
<keyword evidence="5" id="KW-0963">Cytoplasm</keyword>
<reference evidence="7" key="1">
    <citation type="submission" date="2022-12" db="EMBL/GenBank/DDBJ databases">
        <title>Reference genome sequencing for broad-spectrum identification of bacterial and archaeal isolates by mass spectrometry.</title>
        <authorList>
            <person name="Sekiguchi Y."/>
            <person name="Tourlousse D.M."/>
        </authorList>
    </citation>
    <scope>NUCLEOTIDE SEQUENCE</scope>
    <source>
        <strain evidence="7">ASRB1</strain>
    </source>
</reference>
<keyword evidence="3" id="KW-0808">Transferase</keyword>
<dbReference type="Proteomes" id="UP001144372">
    <property type="component" value="Unassembled WGS sequence"/>
</dbReference>
<dbReference type="InterPro" id="IPR029028">
    <property type="entry name" value="Alpha/beta_knot_MTases"/>
</dbReference>
<comment type="subunit">
    <text evidence="5">Homodimer.</text>
</comment>
<keyword evidence="5" id="KW-0819">tRNA processing</keyword>
<dbReference type="RefSeq" id="WP_281792467.1">
    <property type="nucleotide sequence ID" value="NZ_BSDR01000001.1"/>
</dbReference>
<dbReference type="GO" id="GO:0005829">
    <property type="term" value="C:cytosol"/>
    <property type="evidence" value="ECO:0007669"/>
    <property type="project" value="TreeGrafter"/>
</dbReference>
<dbReference type="SUPFAM" id="SSF75217">
    <property type="entry name" value="alpha/beta knot"/>
    <property type="match status" value="1"/>
</dbReference>
<accession>A0A9W6FRE3</accession>
<evidence type="ECO:0000256" key="4">
    <source>
        <dbReference type="ARBA" id="ARBA00022691"/>
    </source>
</evidence>
<evidence type="ECO:0000256" key="2">
    <source>
        <dbReference type="ARBA" id="ARBA00022603"/>
    </source>
</evidence>
<gene>
    <name evidence="5 7" type="primary">trmJ</name>
    <name evidence="7" type="ORF">DAMNIGENAA_09000</name>
</gene>
<dbReference type="GO" id="GO:0160206">
    <property type="term" value="F:tRNA (cytidine(32)/uridine(32)-2'-O)-methyltransferase activity"/>
    <property type="evidence" value="ECO:0007669"/>
    <property type="project" value="UniProtKB-EC"/>
</dbReference>
<dbReference type="InterPro" id="IPR029026">
    <property type="entry name" value="tRNA_m1G_MTases_N"/>
</dbReference>
<dbReference type="PIRSF" id="PIRSF004808">
    <property type="entry name" value="LasT"/>
    <property type="match status" value="1"/>
</dbReference>
<dbReference type="Pfam" id="PF00588">
    <property type="entry name" value="SpoU_methylase"/>
    <property type="match status" value="1"/>
</dbReference>
<evidence type="ECO:0000313" key="7">
    <source>
        <dbReference type="EMBL" id="GLI33467.1"/>
    </source>
</evidence>
<evidence type="ECO:0000259" key="6">
    <source>
        <dbReference type="Pfam" id="PF00588"/>
    </source>
</evidence>
<dbReference type="AlphaFoldDB" id="A0A9W6FRE3"/>
<evidence type="ECO:0000256" key="1">
    <source>
        <dbReference type="ARBA" id="ARBA00007228"/>
    </source>
</evidence>
<comment type="similarity">
    <text evidence="1">Belongs to the class IV-like SAM-binding methyltransferase superfamily. RNA methyltransferase TrmH family.</text>
</comment>
<feature type="domain" description="tRNA/rRNA methyltransferase SpoU type" evidence="6">
    <location>
        <begin position="8"/>
        <end position="157"/>
    </location>
</feature>
<proteinExistence type="inferred from homology"/>
<evidence type="ECO:0000313" key="8">
    <source>
        <dbReference type="Proteomes" id="UP001144372"/>
    </source>
</evidence>
<keyword evidence="4 5" id="KW-0949">S-adenosyl-L-methionine</keyword>
<dbReference type="GO" id="GO:0003723">
    <property type="term" value="F:RNA binding"/>
    <property type="evidence" value="ECO:0007669"/>
    <property type="project" value="InterPro"/>
</dbReference>
<dbReference type="Gene3D" id="1.10.8.590">
    <property type="match status" value="1"/>
</dbReference>
<dbReference type="InterPro" id="IPR004384">
    <property type="entry name" value="RNA_MeTrfase_TrmJ/LasT"/>
</dbReference>
<name>A0A9W6FRE3_9BACT</name>
<comment type="caution">
    <text evidence="7">The sequence shown here is derived from an EMBL/GenBank/DDBJ whole genome shotgun (WGS) entry which is preliminary data.</text>
</comment>
<comment type="function">
    <text evidence="5">Catalyzes the formation of 2'O-methylated cytidine (Cm32) or 2'O-methylated uridine (Um32) at position 32 in tRNA.</text>
</comment>
<dbReference type="GO" id="GO:0002128">
    <property type="term" value="P:tRNA nucleoside ribose methylation"/>
    <property type="evidence" value="ECO:0007669"/>
    <property type="project" value="TreeGrafter"/>
</dbReference>
<evidence type="ECO:0000256" key="3">
    <source>
        <dbReference type="ARBA" id="ARBA00022679"/>
    </source>
</evidence>
<dbReference type="NCBIfam" id="TIGR00050">
    <property type="entry name" value="rRNA_methyl_1"/>
    <property type="match status" value="1"/>
</dbReference>
<dbReference type="PANTHER" id="PTHR42786:SF2">
    <property type="entry name" value="TRNA (CYTIDINE_URIDINE-2'-O-)-METHYLTRANSFERASE TRMJ"/>
    <property type="match status" value="1"/>
</dbReference>
<dbReference type="Gene3D" id="3.40.1280.10">
    <property type="match status" value="1"/>
</dbReference>
<comment type="subcellular location">
    <subcellularLocation>
        <location evidence="5">Cytoplasm</location>
    </subcellularLocation>
</comment>
<dbReference type="InterPro" id="IPR001537">
    <property type="entry name" value="SpoU_MeTrfase"/>
</dbReference>
<dbReference type="EC" id="2.1.1.200" evidence="5"/>
<dbReference type="EMBL" id="BSDR01000001">
    <property type="protein sequence ID" value="GLI33467.1"/>
    <property type="molecule type" value="Genomic_DNA"/>
</dbReference>
<comment type="catalytic activity">
    <reaction evidence="5">
        <text>cytidine(32) in tRNA + S-adenosyl-L-methionine = 2'-O-methylcytidine(32) in tRNA + S-adenosyl-L-homocysteine + H(+)</text>
        <dbReference type="Rhea" id="RHEA:42932"/>
        <dbReference type="Rhea" id="RHEA-COMP:10288"/>
        <dbReference type="Rhea" id="RHEA-COMP:10289"/>
        <dbReference type="ChEBI" id="CHEBI:15378"/>
        <dbReference type="ChEBI" id="CHEBI:57856"/>
        <dbReference type="ChEBI" id="CHEBI:59789"/>
        <dbReference type="ChEBI" id="CHEBI:74495"/>
        <dbReference type="ChEBI" id="CHEBI:82748"/>
        <dbReference type="EC" id="2.1.1.200"/>
    </reaction>
</comment>
<sequence length="257" mass="29161">MKVNLKNIAIVLHEPHFPENIGAAARAAKNMGIRRLVVVNPLDCDLTRILRMATHTAEDVVADMEVYNEIEEALAPYRYVVGTTARTGSHRQGIKTPRRIAQELVPISEDNEIAILFGTESRGLTNQELRYCDALVTIPTADFSSLNLAQAVMVIAYELFTATQEEPQNFVPRLANRHELEGMYDHLTKTLAKINFINPENPEYWMTSVRKAFSRIGLRARDVKIIRGICRQIDWYVSQNRDSEIVQPTHAAFPMDE</sequence>
<comment type="catalytic activity">
    <reaction evidence="5">
        <text>uridine(32) in tRNA + S-adenosyl-L-methionine = 2'-O-methyluridine(32) in tRNA + S-adenosyl-L-homocysteine + H(+)</text>
        <dbReference type="Rhea" id="RHEA:42936"/>
        <dbReference type="Rhea" id="RHEA-COMP:10107"/>
        <dbReference type="Rhea" id="RHEA-COMP:10290"/>
        <dbReference type="ChEBI" id="CHEBI:15378"/>
        <dbReference type="ChEBI" id="CHEBI:57856"/>
        <dbReference type="ChEBI" id="CHEBI:59789"/>
        <dbReference type="ChEBI" id="CHEBI:65315"/>
        <dbReference type="ChEBI" id="CHEBI:74478"/>
        <dbReference type="EC" id="2.1.1.200"/>
    </reaction>
</comment>
<dbReference type="PANTHER" id="PTHR42786">
    <property type="entry name" value="TRNA/RRNA METHYLTRANSFERASE"/>
    <property type="match status" value="1"/>
</dbReference>
<protein>
    <recommendedName>
        <fullName evidence="5">tRNA (cytidine/uridine-2'-O-)-methyltransferase TrmJ</fullName>
        <ecNumber evidence="5">2.1.1.200</ecNumber>
    </recommendedName>
    <alternativeName>
        <fullName evidence="5">tRNA (cytidine(32)/uridine(32)-2'-O)-methyltransferase</fullName>
    </alternativeName>
    <alternativeName>
        <fullName evidence="5">tRNA Cm32/Um32 methyltransferase</fullName>
    </alternativeName>
</protein>